<gene>
    <name evidence="2" type="ORF">LAZ67_15001826</name>
</gene>
<dbReference type="EMBL" id="CP092877">
    <property type="protein sequence ID" value="UYV77654.1"/>
    <property type="molecule type" value="Genomic_DNA"/>
</dbReference>
<accession>A0ABY6L941</accession>
<protein>
    <submittedName>
        <fullName evidence="2">Uncharacterized protein</fullName>
    </submittedName>
</protein>
<evidence type="ECO:0000313" key="2">
    <source>
        <dbReference type="EMBL" id="UYV77654.1"/>
    </source>
</evidence>
<proteinExistence type="predicted"/>
<keyword evidence="3" id="KW-1185">Reference proteome</keyword>
<sequence>MAPESMNSRRDRESFSSETAGLPQDPVSGDQGLEIGSSPRESACSSYKEARTEERPLPRRNPPRDRRPPVRYQGLKDLPMFSHVTQRSVTLAARVSQLLFSSLNRWTLKHGGSDSWIKYEPVYCKISIFVYLGR</sequence>
<feature type="compositionally biased region" description="Basic and acidic residues" evidence="1">
    <location>
        <begin position="48"/>
        <end position="68"/>
    </location>
</feature>
<evidence type="ECO:0000256" key="1">
    <source>
        <dbReference type="SAM" id="MobiDB-lite"/>
    </source>
</evidence>
<dbReference type="Proteomes" id="UP001235939">
    <property type="component" value="Chromosome 15"/>
</dbReference>
<evidence type="ECO:0000313" key="3">
    <source>
        <dbReference type="Proteomes" id="UP001235939"/>
    </source>
</evidence>
<reference evidence="2 3" key="1">
    <citation type="submission" date="2022-01" db="EMBL/GenBank/DDBJ databases">
        <title>A chromosomal length assembly of Cordylochernes scorpioides.</title>
        <authorList>
            <person name="Zeh D."/>
            <person name="Zeh J."/>
        </authorList>
    </citation>
    <scope>NUCLEOTIDE SEQUENCE [LARGE SCALE GENOMIC DNA]</scope>
    <source>
        <strain evidence="2">IN4F17</strain>
        <tissue evidence="2">Whole Body</tissue>
    </source>
</reference>
<feature type="region of interest" description="Disordered" evidence="1">
    <location>
        <begin position="1"/>
        <end position="73"/>
    </location>
</feature>
<name>A0ABY6L941_9ARAC</name>
<organism evidence="2 3">
    <name type="scientific">Cordylochernes scorpioides</name>
    <dbReference type="NCBI Taxonomy" id="51811"/>
    <lineage>
        <taxon>Eukaryota</taxon>
        <taxon>Metazoa</taxon>
        <taxon>Ecdysozoa</taxon>
        <taxon>Arthropoda</taxon>
        <taxon>Chelicerata</taxon>
        <taxon>Arachnida</taxon>
        <taxon>Pseudoscorpiones</taxon>
        <taxon>Cheliferoidea</taxon>
        <taxon>Chernetidae</taxon>
        <taxon>Cordylochernes</taxon>
    </lineage>
</organism>